<feature type="compositionally biased region" description="Low complexity" evidence="1">
    <location>
        <begin position="40"/>
        <end position="52"/>
    </location>
</feature>
<sequence length="128" mass="14474">MDHLCPRLSDPVAACLTCLSKAPRQKQTRKHLDRPKYIRTSTNTSCSSTATSEPDQKAGSSWRTTWGWSPPPSPCPSLHTVKSFNDLRSTPSTPTDLHHVRKDSATLPYLWYLDPAVRHSTPNQRHFH</sequence>
<evidence type="ECO:0000313" key="3">
    <source>
        <dbReference type="Proteomes" id="UP000799441"/>
    </source>
</evidence>
<dbReference type="EMBL" id="MU003796">
    <property type="protein sequence ID" value="KAF2720760.1"/>
    <property type="molecule type" value="Genomic_DNA"/>
</dbReference>
<accession>A0A9P4Q761</accession>
<comment type="caution">
    <text evidence="2">The sequence shown here is derived from an EMBL/GenBank/DDBJ whole genome shotgun (WGS) entry which is preliminary data.</text>
</comment>
<dbReference type="OrthoDB" id="3945863at2759"/>
<gene>
    <name evidence="2" type="ORF">K431DRAFT_285444</name>
</gene>
<name>A0A9P4Q761_9PEZI</name>
<feature type="region of interest" description="Disordered" evidence="1">
    <location>
        <begin position="23"/>
        <end position="65"/>
    </location>
</feature>
<evidence type="ECO:0000313" key="2">
    <source>
        <dbReference type="EMBL" id="KAF2720760.1"/>
    </source>
</evidence>
<dbReference type="AlphaFoldDB" id="A0A9P4Q761"/>
<protein>
    <submittedName>
        <fullName evidence="2">Uncharacterized protein</fullName>
    </submittedName>
</protein>
<keyword evidence="3" id="KW-1185">Reference proteome</keyword>
<reference evidence="2" key="1">
    <citation type="journal article" date="2020" name="Stud. Mycol.">
        <title>101 Dothideomycetes genomes: a test case for predicting lifestyles and emergence of pathogens.</title>
        <authorList>
            <person name="Haridas S."/>
            <person name="Albert R."/>
            <person name="Binder M."/>
            <person name="Bloem J."/>
            <person name="Labutti K."/>
            <person name="Salamov A."/>
            <person name="Andreopoulos B."/>
            <person name="Baker S."/>
            <person name="Barry K."/>
            <person name="Bills G."/>
            <person name="Bluhm B."/>
            <person name="Cannon C."/>
            <person name="Castanera R."/>
            <person name="Culley D."/>
            <person name="Daum C."/>
            <person name="Ezra D."/>
            <person name="Gonzalez J."/>
            <person name="Henrissat B."/>
            <person name="Kuo A."/>
            <person name="Liang C."/>
            <person name="Lipzen A."/>
            <person name="Lutzoni F."/>
            <person name="Magnuson J."/>
            <person name="Mondo S."/>
            <person name="Nolan M."/>
            <person name="Ohm R."/>
            <person name="Pangilinan J."/>
            <person name="Park H.-J."/>
            <person name="Ramirez L."/>
            <person name="Alfaro M."/>
            <person name="Sun H."/>
            <person name="Tritt A."/>
            <person name="Yoshinaga Y."/>
            <person name="Zwiers L.-H."/>
            <person name="Turgeon B."/>
            <person name="Goodwin S."/>
            <person name="Spatafora J."/>
            <person name="Crous P."/>
            <person name="Grigoriev I."/>
        </authorList>
    </citation>
    <scope>NUCLEOTIDE SEQUENCE</scope>
    <source>
        <strain evidence="2">CBS 116435</strain>
    </source>
</reference>
<proteinExistence type="predicted"/>
<evidence type="ECO:0000256" key="1">
    <source>
        <dbReference type="SAM" id="MobiDB-lite"/>
    </source>
</evidence>
<organism evidence="2 3">
    <name type="scientific">Polychaeton citri CBS 116435</name>
    <dbReference type="NCBI Taxonomy" id="1314669"/>
    <lineage>
        <taxon>Eukaryota</taxon>
        <taxon>Fungi</taxon>
        <taxon>Dikarya</taxon>
        <taxon>Ascomycota</taxon>
        <taxon>Pezizomycotina</taxon>
        <taxon>Dothideomycetes</taxon>
        <taxon>Dothideomycetidae</taxon>
        <taxon>Capnodiales</taxon>
        <taxon>Capnodiaceae</taxon>
        <taxon>Polychaeton</taxon>
    </lineage>
</organism>
<dbReference type="Proteomes" id="UP000799441">
    <property type="component" value="Unassembled WGS sequence"/>
</dbReference>
<feature type="compositionally biased region" description="Basic residues" evidence="1">
    <location>
        <begin position="23"/>
        <end position="33"/>
    </location>
</feature>